<dbReference type="Pfam" id="PF08284">
    <property type="entry name" value="RVP_2"/>
    <property type="match status" value="1"/>
</dbReference>
<keyword evidence="2" id="KW-1185">Reference proteome</keyword>
<name>A0AAW0FHG9_9APHY</name>
<evidence type="ECO:0000313" key="1">
    <source>
        <dbReference type="EMBL" id="KAK7678530.1"/>
    </source>
</evidence>
<comment type="caution">
    <text evidence="1">The sequence shown here is derived from an EMBL/GenBank/DDBJ whole genome shotgun (WGS) entry which is preliminary data.</text>
</comment>
<sequence>MAAQPALFTPLISAIQQNSGTLQDFKQLIPEPAVVVVNVNGHPAHALLNSGLLADFMSAKLAHQLNIKAFELQKPLPVHLVVQGSHAKINLGCQAELAYQGISALRYFDIINLLNYDLILGTPFMFQHQIMIGFNLMTVLAGSVQAQKIQGKHIRTLESWAVSIETEKTKLSAQRCLVNVKDNGEKTNN</sequence>
<gene>
    <name evidence="1" type="ORF">QCA50_018402</name>
</gene>
<dbReference type="Gene3D" id="2.40.70.10">
    <property type="entry name" value="Acid Proteases"/>
    <property type="match status" value="1"/>
</dbReference>
<accession>A0AAW0FHG9</accession>
<proteinExistence type="predicted"/>
<evidence type="ECO:0000313" key="2">
    <source>
        <dbReference type="Proteomes" id="UP001385951"/>
    </source>
</evidence>
<dbReference type="InterPro" id="IPR021109">
    <property type="entry name" value="Peptidase_aspartic_dom_sf"/>
</dbReference>
<dbReference type="AlphaFoldDB" id="A0AAW0FHG9"/>
<reference evidence="1 2" key="1">
    <citation type="submission" date="2022-09" db="EMBL/GenBank/DDBJ databases">
        <authorList>
            <person name="Palmer J.M."/>
        </authorList>
    </citation>
    <scope>NUCLEOTIDE SEQUENCE [LARGE SCALE GENOMIC DNA]</scope>
    <source>
        <strain evidence="1 2">DSM 7382</strain>
    </source>
</reference>
<dbReference type="SUPFAM" id="SSF50630">
    <property type="entry name" value="Acid proteases"/>
    <property type="match status" value="1"/>
</dbReference>
<dbReference type="EMBL" id="JASBNA010000070">
    <property type="protein sequence ID" value="KAK7678530.1"/>
    <property type="molecule type" value="Genomic_DNA"/>
</dbReference>
<dbReference type="CDD" id="cd00303">
    <property type="entry name" value="retropepsin_like"/>
    <property type="match status" value="1"/>
</dbReference>
<organism evidence="1 2">
    <name type="scientific">Cerrena zonata</name>
    <dbReference type="NCBI Taxonomy" id="2478898"/>
    <lineage>
        <taxon>Eukaryota</taxon>
        <taxon>Fungi</taxon>
        <taxon>Dikarya</taxon>
        <taxon>Basidiomycota</taxon>
        <taxon>Agaricomycotina</taxon>
        <taxon>Agaricomycetes</taxon>
        <taxon>Polyporales</taxon>
        <taxon>Cerrenaceae</taxon>
        <taxon>Cerrena</taxon>
    </lineage>
</organism>
<protein>
    <submittedName>
        <fullName evidence="1">Uncharacterized protein</fullName>
    </submittedName>
</protein>
<dbReference type="Proteomes" id="UP001385951">
    <property type="component" value="Unassembled WGS sequence"/>
</dbReference>